<keyword evidence="2" id="KW-1185">Reference proteome</keyword>
<dbReference type="EMBL" id="CAACVG010006713">
    <property type="protein sequence ID" value="VEN41172.1"/>
    <property type="molecule type" value="Genomic_DNA"/>
</dbReference>
<protein>
    <submittedName>
        <fullName evidence="1">Uncharacterized protein</fullName>
    </submittedName>
</protein>
<evidence type="ECO:0000313" key="1">
    <source>
        <dbReference type="EMBL" id="VEN41172.1"/>
    </source>
</evidence>
<dbReference type="OrthoDB" id="8051783at2759"/>
<sequence length="97" mass="11040">MTEEQLIQDDAVVNDNLPKNIEMPQEITTIAYADDLALVVVARDENSLILKYYWAIEEVGCWPKQNGDISNMAKSKKLTKEDILEKKSIAERDTINV</sequence>
<proteinExistence type="predicted"/>
<name>A0A653BZV3_CALMS</name>
<reference evidence="1 2" key="1">
    <citation type="submission" date="2019-01" db="EMBL/GenBank/DDBJ databases">
        <authorList>
            <person name="Sayadi A."/>
        </authorList>
    </citation>
    <scope>NUCLEOTIDE SEQUENCE [LARGE SCALE GENOMIC DNA]</scope>
</reference>
<dbReference type="Proteomes" id="UP000410492">
    <property type="component" value="Unassembled WGS sequence"/>
</dbReference>
<gene>
    <name evidence="1" type="ORF">CALMAC_LOCUS5099</name>
</gene>
<evidence type="ECO:0000313" key="2">
    <source>
        <dbReference type="Proteomes" id="UP000410492"/>
    </source>
</evidence>
<organism evidence="1 2">
    <name type="scientific">Callosobruchus maculatus</name>
    <name type="common">Southern cowpea weevil</name>
    <name type="synonym">Pulse bruchid</name>
    <dbReference type="NCBI Taxonomy" id="64391"/>
    <lineage>
        <taxon>Eukaryota</taxon>
        <taxon>Metazoa</taxon>
        <taxon>Ecdysozoa</taxon>
        <taxon>Arthropoda</taxon>
        <taxon>Hexapoda</taxon>
        <taxon>Insecta</taxon>
        <taxon>Pterygota</taxon>
        <taxon>Neoptera</taxon>
        <taxon>Endopterygota</taxon>
        <taxon>Coleoptera</taxon>
        <taxon>Polyphaga</taxon>
        <taxon>Cucujiformia</taxon>
        <taxon>Chrysomeloidea</taxon>
        <taxon>Chrysomelidae</taxon>
        <taxon>Bruchinae</taxon>
        <taxon>Bruchini</taxon>
        <taxon>Callosobruchus</taxon>
    </lineage>
</organism>
<dbReference type="AlphaFoldDB" id="A0A653BZV3"/>
<accession>A0A653BZV3</accession>